<evidence type="ECO:0000313" key="7">
    <source>
        <dbReference type="EMBL" id="OHT03951.1"/>
    </source>
</evidence>
<dbReference type="GeneID" id="94841016"/>
<organism evidence="7 8">
    <name type="scientific">Tritrichomonas foetus</name>
    <dbReference type="NCBI Taxonomy" id="1144522"/>
    <lineage>
        <taxon>Eukaryota</taxon>
        <taxon>Metamonada</taxon>
        <taxon>Parabasalia</taxon>
        <taxon>Tritrichomonadida</taxon>
        <taxon>Tritrichomonadidae</taxon>
        <taxon>Tritrichomonas</taxon>
    </lineage>
</organism>
<dbReference type="InterPro" id="IPR000304">
    <property type="entry name" value="Pyrroline-COOH_reductase"/>
</dbReference>
<dbReference type="PANTHER" id="PTHR11645">
    <property type="entry name" value="PYRROLINE-5-CARBOXYLATE REDUCTASE"/>
    <property type="match status" value="1"/>
</dbReference>
<evidence type="ECO:0000256" key="1">
    <source>
        <dbReference type="ARBA" id="ARBA00005525"/>
    </source>
</evidence>
<dbReference type="Gene3D" id="1.10.3730.10">
    <property type="entry name" value="ProC C-terminal domain-like"/>
    <property type="match status" value="1"/>
</dbReference>
<name>A0A1J4JXR4_9EUKA</name>
<reference evidence="7" key="1">
    <citation type="submission" date="2016-10" db="EMBL/GenBank/DDBJ databases">
        <authorList>
            <person name="Benchimol M."/>
            <person name="Almeida L.G."/>
            <person name="Vasconcelos A.T."/>
            <person name="Perreira-Neves A."/>
            <person name="Rosa I.A."/>
            <person name="Tasca T."/>
            <person name="Bogo M.R."/>
            <person name="de Souza W."/>
        </authorList>
    </citation>
    <scope>NUCLEOTIDE SEQUENCE [LARGE SCALE GENOMIC DNA]</scope>
    <source>
        <strain evidence="7">K</strain>
    </source>
</reference>
<dbReference type="PIRSF" id="PIRSF000193">
    <property type="entry name" value="Pyrrol-5-carb_rd"/>
    <property type="match status" value="1"/>
</dbReference>
<evidence type="ECO:0000313" key="8">
    <source>
        <dbReference type="Proteomes" id="UP000179807"/>
    </source>
</evidence>
<dbReference type="OrthoDB" id="10263291at2759"/>
<dbReference type="VEuPathDB" id="TrichDB:TRFO_28669"/>
<dbReference type="RefSeq" id="XP_068357087.1">
    <property type="nucleotide sequence ID" value="XM_068506312.1"/>
</dbReference>
<sequence>MSLSKSFKIGFIGAGKMGGAIVKGLVQAGHPGKNIIVCEHSKKTLDELVSRCGVTPVDDKVKVAANSDAVIVAVHPGEFQEVLNDIKSEIGSRKPLISVAGGLSIASLESYLEKGARVVRAMPNICAEVCESVSGITAGNQADSSDIELTEKIFNLVGQTLRLKEDQFDAFSGVAGCGLAFVFPAIESMADGAVLCGLPRETALKLASQTVAGAGKLAVTTGVHPGPLKDAVCSPGGSTIEGVKKIEDGGVRAAYFSAVIASVEKMRRMAKENS</sequence>
<protein>
    <submittedName>
        <fullName evidence="7">Pyrroline-5-carboxylate reductase</fullName>
    </submittedName>
</protein>
<dbReference type="AlphaFoldDB" id="A0A1J4JXR4"/>
<dbReference type="HAMAP" id="MF_01925">
    <property type="entry name" value="P5C_reductase"/>
    <property type="match status" value="1"/>
</dbReference>
<dbReference type="Gene3D" id="3.40.50.720">
    <property type="entry name" value="NAD(P)-binding Rossmann-like Domain"/>
    <property type="match status" value="1"/>
</dbReference>
<evidence type="ECO:0000259" key="5">
    <source>
        <dbReference type="Pfam" id="PF03807"/>
    </source>
</evidence>
<feature type="domain" description="Pyrroline-5-carboxylate reductase dimerisation" evidence="6">
    <location>
        <begin position="165"/>
        <end position="269"/>
    </location>
</feature>
<dbReference type="EMBL" id="MLAK01000811">
    <property type="protein sequence ID" value="OHT03951.1"/>
    <property type="molecule type" value="Genomic_DNA"/>
</dbReference>
<dbReference type="GO" id="GO:0004735">
    <property type="term" value="F:pyrroline-5-carboxylate reductase activity"/>
    <property type="evidence" value="ECO:0007669"/>
    <property type="project" value="InterPro"/>
</dbReference>
<feature type="binding site" evidence="4">
    <location>
        <begin position="73"/>
        <end position="76"/>
    </location>
    <ligand>
        <name>NADP(+)</name>
        <dbReference type="ChEBI" id="CHEBI:58349"/>
    </ligand>
</feature>
<keyword evidence="3" id="KW-0560">Oxidoreductase</keyword>
<dbReference type="Pfam" id="PF14748">
    <property type="entry name" value="P5CR_dimer"/>
    <property type="match status" value="1"/>
</dbReference>
<dbReference type="SUPFAM" id="SSF51735">
    <property type="entry name" value="NAD(P)-binding Rossmann-fold domains"/>
    <property type="match status" value="1"/>
</dbReference>
<feature type="binding site" evidence="4">
    <location>
        <begin position="12"/>
        <end position="17"/>
    </location>
    <ligand>
        <name>NADP(+)</name>
        <dbReference type="ChEBI" id="CHEBI:58349"/>
    </ligand>
</feature>
<dbReference type="InterPro" id="IPR036291">
    <property type="entry name" value="NAD(P)-bd_dom_sf"/>
</dbReference>
<feature type="domain" description="Pyrroline-5-carboxylate reductase catalytic N-terminal" evidence="5">
    <location>
        <begin position="8"/>
        <end position="100"/>
    </location>
</feature>
<dbReference type="PANTHER" id="PTHR11645:SF0">
    <property type="entry name" value="PYRROLINE-5-CARBOXYLATE REDUCTASE 3"/>
    <property type="match status" value="1"/>
</dbReference>
<evidence type="ECO:0000256" key="2">
    <source>
        <dbReference type="ARBA" id="ARBA00022857"/>
    </source>
</evidence>
<dbReference type="Pfam" id="PF03807">
    <property type="entry name" value="F420_oxidored"/>
    <property type="match status" value="1"/>
</dbReference>
<accession>A0A1J4JXR4</accession>
<keyword evidence="2 4" id="KW-0521">NADP</keyword>
<dbReference type="InterPro" id="IPR028939">
    <property type="entry name" value="P5C_Rdtase_cat_N"/>
</dbReference>
<keyword evidence="8" id="KW-1185">Reference proteome</keyword>
<evidence type="ECO:0000256" key="4">
    <source>
        <dbReference type="PIRSR" id="PIRSR000193-1"/>
    </source>
</evidence>
<proteinExistence type="inferred from homology"/>
<dbReference type="FunFam" id="1.10.3730.10:FF:000001">
    <property type="entry name" value="Pyrroline-5-carboxylate reductase"/>
    <property type="match status" value="1"/>
</dbReference>
<comment type="caution">
    <text evidence="7">The sequence shown here is derived from an EMBL/GenBank/DDBJ whole genome shotgun (WGS) entry which is preliminary data.</text>
</comment>
<dbReference type="SUPFAM" id="SSF48179">
    <property type="entry name" value="6-phosphogluconate dehydrogenase C-terminal domain-like"/>
    <property type="match status" value="1"/>
</dbReference>
<dbReference type="GO" id="GO:0055129">
    <property type="term" value="P:L-proline biosynthetic process"/>
    <property type="evidence" value="ECO:0007669"/>
    <property type="project" value="TreeGrafter"/>
</dbReference>
<dbReference type="InterPro" id="IPR008927">
    <property type="entry name" value="6-PGluconate_DH-like_C_sf"/>
</dbReference>
<comment type="similarity">
    <text evidence="1">Belongs to the pyrroline-5-carboxylate reductase family.</text>
</comment>
<dbReference type="NCBIfam" id="TIGR00112">
    <property type="entry name" value="proC"/>
    <property type="match status" value="1"/>
</dbReference>
<evidence type="ECO:0000256" key="3">
    <source>
        <dbReference type="ARBA" id="ARBA00023002"/>
    </source>
</evidence>
<evidence type="ECO:0000259" key="6">
    <source>
        <dbReference type="Pfam" id="PF14748"/>
    </source>
</evidence>
<gene>
    <name evidence="7" type="primary">proC</name>
    <name evidence="7" type="ORF">TRFO_28669</name>
</gene>
<dbReference type="Proteomes" id="UP000179807">
    <property type="component" value="Unassembled WGS sequence"/>
</dbReference>
<dbReference type="InterPro" id="IPR029036">
    <property type="entry name" value="P5CR_dimer"/>
</dbReference>